<evidence type="ECO:0008006" key="4">
    <source>
        <dbReference type="Google" id="ProtNLM"/>
    </source>
</evidence>
<accession>A0A8H2K7R1</accession>
<dbReference type="AlphaFoldDB" id="A0A8H2K7R1"/>
<evidence type="ECO:0000313" key="3">
    <source>
        <dbReference type="Proteomes" id="UP000316560"/>
    </source>
</evidence>
<reference evidence="2 3" key="1">
    <citation type="submission" date="2019-06" db="EMBL/GenBank/DDBJ databases">
        <title>Sequencing the genomes of 1000 actinobacteria strains.</title>
        <authorList>
            <person name="Klenk H.-P."/>
        </authorList>
    </citation>
    <scope>NUCLEOTIDE SEQUENCE [LARGE SCALE GENOMIC DNA]</scope>
    <source>
        <strain evidence="2 3">DSM 21947</strain>
    </source>
</reference>
<protein>
    <recommendedName>
        <fullName evidence="4">AAA domain-containing protein</fullName>
    </recommendedName>
</protein>
<comment type="caution">
    <text evidence="2">The sequence shown here is derived from an EMBL/GenBank/DDBJ whole genome shotgun (WGS) entry which is preliminary data.</text>
</comment>
<dbReference type="OrthoDB" id="9757917at2"/>
<evidence type="ECO:0000313" key="2">
    <source>
        <dbReference type="EMBL" id="TQO20720.1"/>
    </source>
</evidence>
<dbReference type="Proteomes" id="UP000316560">
    <property type="component" value="Unassembled WGS sequence"/>
</dbReference>
<dbReference type="RefSeq" id="WP_141990989.1">
    <property type="nucleotide sequence ID" value="NZ_VFRA01000001.1"/>
</dbReference>
<feature type="region of interest" description="Disordered" evidence="1">
    <location>
        <begin position="1"/>
        <end position="31"/>
    </location>
</feature>
<gene>
    <name evidence="2" type="ORF">FB472_2371</name>
</gene>
<dbReference type="InterPro" id="IPR027417">
    <property type="entry name" value="P-loop_NTPase"/>
</dbReference>
<keyword evidence="3" id="KW-1185">Reference proteome</keyword>
<evidence type="ECO:0000256" key="1">
    <source>
        <dbReference type="SAM" id="MobiDB-lite"/>
    </source>
</evidence>
<dbReference type="InterPro" id="IPR045055">
    <property type="entry name" value="DNA2/NAM7-like"/>
</dbReference>
<organism evidence="2 3">
    <name type="scientific">Rhodoglobus vestalii</name>
    <dbReference type="NCBI Taxonomy" id="193384"/>
    <lineage>
        <taxon>Bacteria</taxon>
        <taxon>Bacillati</taxon>
        <taxon>Actinomycetota</taxon>
        <taxon>Actinomycetes</taxon>
        <taxon>Micrococcales</taxon>
        <taxon>Microbacteriaceae</taxon>
        <taxon>Rhodoglobus</taxon>
    </lineage>
</organism>
<name>A0A8H2K7R1_9MICO</name>
<dbReference type="Gene3D" id="3.40.50.300">
    <property type="entry name" value="P-loop containing nucleotide triphosphate hydrolases"/>
    <property type="match status" value="2"/>
</dbReference>
<dbReference type="SUPFAM" id="SSF52540">
    <property type="entry name" value="P-loop containing nucleoside triphosphate hydrolases"/>
    <property type="match status" value="1"/>
</dbReference>
<sequence length="1265" mass="137933">MWRADKVSDDFSVDPGSVDENVDDAENEHSHPHIQVTAPHTLSFGEPNIMAGNVAEPTWTLWRSQLSELGGQSPLVHFVDSPRTRVELSTTHPGGLAQFITGKRTLLSSLIRDDVALRSAKVAAGAVAAKGLELSTARGIDSVHLGIGIARWNHDHVEYCAPVLLRPLAIRRHGRDFELKLRSTAYLNPEFARALDEQFHLRLDAESFVALTDADGTFKPNPVIDRLRGLTSHLTDFAVSPRLVVSSFADVAPGLADDAAELQHPILDALAGNTSAAWTITEGYAPVPALSADERSPQTDRLLLDADAEQENVIAQIEAGNSLVVRTLPGTGGTQTIVNAVGALVAQNKRVLVVTPRRASLHSIADRFDDIGLPGLAVAPRTLRRDIIRSISRSEKASQPQIEDVDDALLRLRKIMLDYRGSMSITDGVLGVSVLDCVSELSRLALLPHPPSTTARLSREAVEKLANDRSSATDVIIAAAKLGEFKYGPGDSPWYGAQFANGDEALKAHDVAKRVNLQLSDLLGVANRLVSNTRMRPFQSIEELGVYLRLLVDLRETLDRFVPTVFDRAITELIAATAPRRDFPEMTSANRRRLKKLALEYVRPGVRVTDMHTALIRIQKQRVLWHRFVAEGASPAVPVGIGEVQRSYQQVSEDLAALDIPLGIADSHVALTSLPIPFLIDKISALAAESDVLNNLQERTALMGSMRDLKLNPLIEDLAKRHVPEDQVAAELELSWWKSALDSMLEMDRALLNANTSVVDRLEADFRLVDEAHASANAKQLSWQIAENWKVGLVDWPDEASALKRALSKDRLTSFDVQTSAPHLSRTIAPVWLASPYEIDSVVDTMPFDTVFLVDAGAMTVAEAAGAIRRSKQVVAIGDPVIQSPTPFEIAVRDATADAPPPIDNEVREALVEDSAFARLSGLLPTLTLTRSYRPGGEELAELVNRRFYGGQIESLPWAGSFLGHGSLAVSYVADGVGMPDPDSGAVESPDAEVSRVVELVVDHATKRPQESLMVITASPLHSVRVMQSVLDAVSRRRPELLDVIIGDRAEPFTVTTIDQAVAQSRDRVIFSIGYGRTPHGRVLSDFGSLGEPGGERLLAVAMTRARRSLEIVTSFRSEDLDDGRMKHGAVALAEVLDEVDARYSEAPVPDDSDPMLVDLARRLERRGLRVALGHRAKLGLVASLGGRCGTIETDAMVHGASLRESLRLRPELLRRLGWHYLRVHAFELFGDPDQVADKLARMLGAEPAPTTEPVSIIPATRPEQ</sequence>
<dbReference type="EMBL" id="VFRA01000001">
    <property type="protein sequence ID" value="TQO20720.1"/>
    <property type="molecule type" value="Genomic_DNA"/>
</dbReference>
<dbReference type="PANTHER" id="PTHR10887">
    <property type="entry name" value="DNA2/NAM7 HELICASE FAMILY"/>
    <property type="match status" value="1"/>
</dbReference>
<proteinExistence type="predicted"/>